<reference evidence="7 8" key="1">
    <citation type="submission" date="2016-03" db="EMBL/GenBank/DDBJ databases">
        <authorList>
            <person name="Ploux O."/>
        </authorList>
    </citation>
    <scope>NUCLEOTIDE SEQUENCE [LARGE SCALE GENOMIC DNA]</scope>
    <source>
        <strain evidence="7 8">R-45370</strain>
    </source>
</reference>
<dbReference type="OrthoDB" id="5702716at2"/>
<gene>
    <name evidence="7" type="ORF">A1359_13515</name>
</gene>
<comment type="caution">
    <text evidence="7">The sequence shown here is derived from an EMBL/GenBank/DDBJ whole genome shotgun (WGS) entry which is preliminary data.</text>
</comment>
<keyword evidence="8" id="KW-1185">Reference proteome</keyword>
<keyword evidence="2" id="KW-1003">Cell membrane</keyword>
<keyword evidence="3 6" id="KW-0812">Transmembrane</keyword>
<feature type="transmembrane region" description="Helical" evidence="6">
    <location>
        <begin position="72"/>
        <end position="94"/>
    </location>
</feature>
<keyword evidence="4 6" id="KW-1133">Transmembrane helix</keyword>
<feature type="transmembrane region" description="Helical" evidence="6">
    <location>
        <begin position="12"/>
        <end position="34"/>
    </location>
</feature>
<dbReference type="InterPro" id="IPR005598">
    <property type="entry name" value="ATP_synth_I"/>
</dbReference>
<proteinExistence type="predicted"/>
<evidence type="ECO:0000256" key="3">
    <source>
        <dbReference type="ARBA" id="ARBA00022692"/>
    </source>
</evidence>
<organism evidence="7 8">
    <name type="scientific">Methylomonas lenta</name>
    <dbReference type="NCBI Taxonomy" id="980561"/>
    <lineage>
        <taxon>Bacteria</taxon>
        <taxon>Pseudomonadati</taxon>
        <taxon>Pseudomonadota</taxon>
        <taxon>Gammaproteobacteria</taxon>
        <taxon>Methylococcales</taxon>
        <taxon>Methylococcaceae</taxon>
        <taxon>Methylomonas</taxon>
    </lineage>
</organism>
<evidence type="ECO:0000256" key="4">
    <source>
        <dbReference type="ARBA" id="ARBA00022989"/>
    </source>
</evidence>
<protein>
    <submittedName>
        <fullName evidence="7">F0F1 ATP synthase assembly protein I</fullName>
    </submittedName>
</protein>
<evidence type="ECO:0000313" key="7">
    <source>
        <dbReference type="EMBL" id="OAI12700.1"/>
    </source>
</evidence>
<sequence>MAVENQFSTVGKILSVQVLVAVTVALGFLVVGGPKSATDALAGSGVALVPNLYFAYKIYLARNQSAQGVLNAFYAGESIKLILTAALFAMALQIPSVDFLTLLTGFVAVLSVFWFALFYWRD</sequence>
<evidence type="ECO:0000256" key="1">
    <source>
        <dbReference type="ARBA" id="ARBA00004651"/>
    </source>
</evidence>
<evidence type="ECO:0000256" key="6">
    <source>
        <dbReference type="SAM" id="Phobius"/>
    </source>
</evidence>
<evidence type="ECO:0000256" key="5">
    <source>
        <dbReference type="ARBA" id="ARBA00023136"/>
    </source>
</evidence>
<dbReference type="Proteomes" id="UP000078476">
    <property type="component" value="Unassembled WGS sequence"/>
</dbReference>
<feature type="transmembrane region" description="Helical" evidence="6">
    <location>
        <begin position="40"/>
        <end position="60"/>
    </location>
</feature>
<evidence type="ECO:0000256" key="2">
    <source>
        <dbReference type="ARBA" id="ARBA00022475"/>
    </source>
</evidence>
<evidence type="ECO:0000313" key="8">
    <source>
        <dbReference type="Proteomes" id="UP000078476"/>
    </source>
</evidence>
<dbReference type="RefSeq" id="WP_066985141.1">
    <property type="nucleotide sequence ID" value="NZ_LUUI01000127.1"/>
</dbReference>
<name>A0A177N6E5_9GAMM</name>
<dbReference type="AlphaFoldDB" id="A0A177N6E5"/>
<dbReference type="EMBL" id="LUUI01000127">
    <property type="protein sequence ID" value="OAI12700.1"/>
    <property type="molecule type" value="Genomic_DNA"/>
</dbReference>
<comment type="subcellular location">
    <subcellularLocation>
        <location evidence="1">Cell membrane</location>
        <topology evidence="1">Multi-pass membrane protein</topology>
    </subcellularLocation>
</comment>
<dbReference type="STRING" id="980561.A1359_13515"/>
<feature type="transmembrane region" description="Helical" evidence="6">
    <location>
        <begin position="100"/>
        <end position="120"/>
    </location>
</feature>
<keyword evidence="5 6" id="KW-0472">Membrane</keyword>
<dbReference type="GO" id="GO:0005886">
    <property type="term" value="C:plasma membrane"/>
    <property type="evidence" value="ECO:0007669"/>
    <property type="project" value="UniProtKB-SubCell"/>
</dbReference>
<accession>A0A177N6E5</accession>
<dbReference type="Pfam" id="PF03899">
    <property type="entry name" value="ATP-synt_I"/>
    <property type="match status" value="1"/>
</dbReference>